<name>A0ACB8RVL4_9AGAM</name>
<protein>
    <submittedName>
        <fullName evidence="1">Uncharacterized protein</fullName>
    </submittedName>
</protein>
<accession>A0ACB8RVL4</accession>
<evidence type="ECO:0000313" key="1">
    <source>
        <dbReference type="EMBL" id="KAI0048208.1"/>
    </source>
</evidence>
<proteinExistence type="predicted"/>
<gene>
    <name evidence="1" type="ORF">FA95DRAFT_1105693</name>
</gene>
<dbReference type="Proteomes" id="UP000814033">
    <property type="component" value="Unassembled WGS sequence"/>
</dbReference>
<comment type="caution">
    <text evidence="1">The sequence shown here is derived from an EMBL/GenBank/DDBJ whole genome shotgun (WGS) entry which is preliminary data.</text>
</comment>
<evidence type="ECO:0000313" key="2">
    <source>
        <dbReference type="Proteomes" id="UP000814033"/>
    </source>
</evidence>
<dbReference type="EMBL" id="MU275890">
    <property type="protein sequence ID" value="KAI0048208.1"/>
    <property type="molecule type" value="Genomic_DNA"/>
</dbReference>
<reference evidence="1" key="2">
    <citation type="journal article" date="2022" name="New Phytol.">
        <title>Evolutionary transition to the ectomycorrhizal habit in the genomes of a hyperdiverse lineage of mushroom-forming fungi.</title>
        <authorList>
            <person name="Looney B."/>
            <person name="Miyauchi S."/>
            <person name="Morin E."/>
            <person name="Drula E."/>
            <person name="Courty P.E."/>
            <person name="Kohler A."/>
            <person name="Kuo A."/>
            <person name="LaButti K."/>
            <person name="Pangilinan J."/>
            <person name="Lipzen A."/>
            <person name="Riley R."/>
            <person name="Andreopoulos W."/>
            <person name="He G."/>
            <person name="Johnson J."/>
            <person name="Nolan M."/>
            <person name="Tritt A."/>
            <person name="Barry K.W."/>
            <person name="Grigoriev I.V."/>
            <person name="Nagy L.G."/>
            <person name="Hibbett D."/>
            <person name="Henrissat B."/>
            <person name="Matheny P.B."/>
            <person name="Labbe J."/>
            <person name="Martin F.M."/>
        </authorList>
    </citation>
    <scope>NUCLEOTIDE SEQUENCE</scope>
    <source>
        <strain evidence="1">FP105234-sp</strain>
    </source>
</reference>
<sequence length="341" mass="37912">MLSTIKNIVAAPLAWLQAHDSDPQLTPGKRRRPRHNAHDPHDDDARPRPAPKRIRRHSPPRDSPVRSKTVTAGYLDPPPLRTPRVVRHTVSPLAPRVRPTLVPRTMSMDPPSFRSMDIREPSLLPLPISRDVSMEAPAPAATFRLRSRTPQPPPLATLQEHPVFVRPPPQDHIGTTEPTVTLGSLIDKTAPATRHSTLVIASNAEATRTSPTPLHELDIYRTPLVPTRLRSATPAPTSTGTSTDTTLPSLFQSRSKARSLVLMRRSANEAKPRLGHAAKIVNIMPQAVSPKDPAHAKVDKTRKPYAGEGGLKKLLARRRQEEEDEREKEEKQVQGEQRRHL</sequence>
<reference evidence="1" key="1">
    <citation type="submission" date="2021-02" db="EMBL/GenBank/DDBJ databases">
        <authorList>
            <consortium name="DOE Joint Genome Institute"/>
            <person name="Ahrendt S."/>
            <person name="Looney B.P."/>
            <person name="Miyauchi S."/>
            <person name="Morin E."/>
            <person name="Drula E."/>
            <person name="Courty P.E."/>
            <person name="Chicoki N."/>
            <person name="Fauchery L."/>
            <person name="Kohler A."/>
            <person name="Kuo A."/>
            <person name="Labutti K."/>
            <person name="Pangilinan J."/>
            <person name="Lipzen A."/>
            <person name="Riley R."/>
            <person name="Andreopoulos W."/>
            <person name="He G."/>
            <person name="Johnson J."/>
            <person name="Barry K.W."/>
            <person name="Grigoriev I.V."/>
            <person name="Nagy L."/>
            <person name="Hibbett D."/>
            <person name="Henrissat B."/>
            <person name="Matheny P.B."/>
            <person name="Labbe J."/>
            <person name="Martin F."/>
        </authorList>
    </citation>
    <scope>NUCLEOTIDE SEQUENCE</scope>
    <source>
        <strain evidence="1">FP105234-sp</strain>
    </source>
</reference>
<organism evidence="1 2">
    <name type="scientific">Auriscalpium vulgare</name>
    <dbReference type="NCBI Taxonomy" id="40419"/>
    <lineage>
        <taxon>Eukaryota</taxon>
        <taxon>Fungi</taxon>
        <taxon>Dikarya</taxon>
        <taxon>Basidiomycota</taxon>
        <taxon>Agaricomycotina</taxon>
        <taxon>Agaricomycetes</taxon>
        <taxon>Russulales</taxon>
        <taxon>Auriscalpiaceae</taxon>
        <taxon>Auriscalpium</taxon>
    </lineage>
</organism>
<keyword evidence="2" id="KW-1185">Reference proteome</keyword>